<comment type="subcellular location">
    <subcellularLocation>
        <location evidence="1">Cell membrane</location>
        <topology evidence="1">Multi-pass membrane protein</topology>
    </subcellularLocation>
</comment>
<evidence type="ECO:0000256" key="17">
    <source>
        <dbReference type="ARBA" id="ARBA00041185"/>
    </source>
</evidence>
<feature type="transmembrane region" description="Helical" evidence="21">
    <location>
        <begin position="96"/>
        <end position="115"/>
    </location>
</feature>
<dbReference type="EMBL" id="LPVY01000001">
    <property type="protein sequence ID" value="KZB69453.1"/>
    <property type="molecule type" value="Genomic_DNA"/>
</dbReference>
<comment type="pathway">
    <text evidence="2">Cell wall biogenesis; peptidoglycan biosynthesis.</text>
</comment>
<feature type="transmembrane region" description="Helical" evidence="21">
    <location>
        <begin position="278"/>
        <end position="304"/>
    </location>
</feature>
<dbReference type="Pfam" id="PF01098">
    <property type="entry name" value="FTSW_RODA_SPOVE"/>
    <property type="match status" value="1"/>
</dbReference>
<keyword evidence="11 21" id="KW-0472">Membrane</keyword>
<evidence type="ECO:0000256" key="11">
    <source>
        <dbReference type="ARBA" id="ARBA00023136"/>
    </source>
</evidence>
<keyword evidence="12" id="KW-0131">Cell cycle</keyword>
<organism evidence="22 23">
    <name type="scientific">Thalassospira lucentensis</name>
    <dbReference type="NCBI Taxonomy" id="168935"/>
    <lineage>
        <taxon>Bacteria</taxon>
        <taxon>Pseudomonadati</taxon>
        <taxon>Pseudomonadota</taxon>
        <taxon>Alphaproteobacteria</taxon>
        <taxon>Rhodospirillales</taxon>
        <taxon>Thalassospiraceae</taxon>
        <taxon>Thalassospira</taxon>
    </lineage>
</organism>
<reference evidence="22 23" key="1">
    <citation type="submission" date="2015-12" db="EMBL/GenBank/DDBJ databases">
        <title>Genome sequence of Thalassospira lucentensis MCCC 1A02072.</title>
        <authorList>
            <person name="Lu L."/>
            <person name="Lai Q."/>
            <person name="Shao Z."/>
            <person name="Qian P."/>
        </authorList>
    </citation>
    <scope>NUCLEOTIDE SEQUENCE [LARGE SCALE GENOMIC DNA]</scope>
    <source>
        <strain evidence="22 23">MCCC 1A02072</strain>
    </source>
</reference>
<evidence type="ECO:0000256" key="8">
    <source>
        <dbReference type="ARBA" id="ARBA00022960"/>
    </source>
</evidence>
<dbReference type="GO" id="GO:0008360">
    <property type="term" value="P:regulation of cell shape"/>
    <property type="evidence" value="ECO:0007669"/>
    <property type="project" value="UniProtKB-KW"/>
</dbReference>
<keyword evidence="5" id="KW-0328">Glycosyltransferase</keyword>
<dbReference type="GO" id="GO:0051301">
    <property type="term" value="P:cell division"/>
    <property type="evidence" value="ECO:0007669"/>
    <property type="project" value="UniProtKB-KW"/>
</dbReference>
<evidence type="ECO:0000256" key="18">
    <source>
        <dbReference type="ARBA" id="ARBA00041418"/>
    </source>
</evidence>
<evidence type="ECO:0000256" key="12">
    <source>
        <dbReference type="ARBA" id="ARBA00023306"/>
    </source>
</evidence>
<evidence type="ECO:0000256" key="20">
    <source>
        <dbReference type="ARBA" id="ARBA00049902"/>
    </source>
</evidence>
<evidence type="ECO:0000256" key="16">
    <source>
        <dbReference type="ARBA" id="ARBA00038053"/>
    </source>
</evidence>
<feature type="transmembrane region" description="Helical" evidence="21">
    <location>
        <begin position="199"/>
        <end position="224"/>
    </location>
</feature>
<evidence type="ECO:0000256" key="13">
    <source>
        <dbReference type="ARBA" id="ARBA00023316"/>
    </source>
</evidence>
<dbReference type="AlphaFoldDB" id="A0A154LBF1"/>
<dbReference type="OrthoDB" id="9768187at2"/>
<dbReference type="GO" id="GO:0008955">
    <property type="term" value="F:peptidoglycan glycosyltransferase activity"/>
    <property type="evidence" value="ECO:0007669"/>
    <property type="project" value="UniProtKB-EC"/>
</dbReference>
<feature type="transmembrane region" description="Helical" evidence="21">
    <location>
        <begin position="33"/>
        <end position="52"/>
    </location>
</feature>
<evidence type="ECO:0000256" key="6">
    <source>
        <dbReference type="ARBA" id="ARBA00022679"/>
    </source>
</evidence>
<keyword evidence="10 21" id="KW-1133">Transmembrane helix</keyword>
<keyword evidence="8" id="KW-0133">Cell shape</keyword>
<dbReference type="NCBIfam" id="TIGR02614">
    <property type="entry name" value="ftsW"/>
    <property type="match status" value="1"/>
</dbReference>
<feature type="transmembrane region" description="Helical" evidence="21">
    <location>
        <begin position="162"/>
        <end position="178"/>
    </location>
</feature>
<dbReference type="RefSeq" id="WP_062947718.1">
    <property type="nucleotide sequence ID" value="NZ_LPVY01000001.1"/>
</dbReference>
<feature type="transmembrane region" description="Helical" evidence="21">
    <location>
        <begin position="316"/>
        <end position="335"/>
    </location>
</feature>
<evidence type="ECO:0000256" key="15">
    <source>
        <dbReference type="ARBA" id="ARBA00033270"/>
    </source>
</evidence>
<feature type="transmembrane region" description="Helical" evidence="21">
    <location>
        <begin position="355"/>
        <end position="375"/>
    </location>
</feature>
<gene>
    <name evidence="22" type="ORF">AUP42_00075</name>
</gene>
<dbReference type="Proteomes" id="UP000076335">
    <property type="component" value="Unassembled WGS sequence"/>
</dbReference>
<protein>
    <recommendedName>
        <fullName evidence="17">Probable peptidoglycan glycosyltransferase FtsW</fullName>
        <ecNumber evidence="19">2.4.99.28</ecNumber>
    </recommendedName>
    <alternativeName>
        <fullName evidence="18">Cell division protein FtsW</fullName>
    </alternativeName>
    <alternativeName>
        <fullName evidence="15">Cell wall polymerase</fullName>
    </alternativeName>
    <alternativeName>
        <fullName evidence="14">Peptidoglycan polymerase</fullName>
    </alternativeName>
</protein>
<evidence type="ECO:0000256" key="9">
    <source>
        <dbReference type="ARBA" id="ARBA00022984"/>
    </source>
</evidence>
<proteinExistence type="inferred from homology"/>
<evidence type="ECO:0000256" key="4">
    <source>
        <dbReference type="ARBA" id="ARBA00022618"/>
    </source>
</evidence>
<dbReference type="GO" id="GO:0032153">
    <property type="term" value="C:cell division site"/>
    <property type="evidence" value="ECO:0007669"/>
    <property type="project" value="TreeGrafter"/>
</dbReference>
<evidence type="ECO:0000256" key="5">
    <source>
        <dbReference type="ARBA" id="ARBA00022676"/>
    </source>
</evidence>
<keyword evidence="4 22" id="KW-0132">Cell division</keyword>
<evidence type="ECO:0000256" key="19">
    <source>
        <dbReference type="ARBA" id="ARBA00044770"/>
    </source>
</evidence>
<evidence type="ECO:0000313" key="22">
    <source>
        <dbReference type="EMBL" id="KZB69453.1"/>
    </source>
</evidence>
<dbReference type="InterPro" id="IPR001182">
    <property type="entry name" value="FtsW/RodA"/>
</dbReference>
<name>A0A154LBF1_9PROT</name>
<accession>A0A154LBF1</accession>
<evidence type="ECO:0000256" key="21">
    <source>
        <dbReference type="SAM" id="Phobius"/>
    </source>
</evidence>
<keyword evidence="3" id="KW-1003">Cell membrane</keyword>
<evidence type="ECO:0000256" key="3">
    <source>
        <dbReference type="ARBA" id="ARBA00022475"/>
    </source>
</evidence>
<dbReference type="GO" id="GO:0005886">
    <property type="term" value="C:plasma membrane"/>
    <property type="evidence" value="ECO:0007669"/>
    <property type="project" value="UniProtKB-SubCell"/>
</dbReference>
<dbReference type="EC" id="2.4.99.28" evidence="19"/>
<dbReference type="PANTHER" id="PTHR30474:SF2">
    <property type="entry name" value="PEPTIDOGLYCAN GLYCOSYLTRANSFERASE FTSW-RELATED"/>
    <property type="match status" value="1"/>
</dbReference>
<evidence type="ECO:0000256" key="10">
    <source>
        <dbReference type="ARBA" id="ARBA00022989"/>
    </source>
</evidence>
<dbReference type="GO" id="GO:0009252">
    <property type="term" value="P:peptidoglycan biosynthetic process"/>
    <property type="evidence" value="ECO:0007669"/>
    <property type="project" value="UniProtKB-KW"/>
</dbReference>
<dbReference type="GO" id="GO:0071555">
    <property type="term" value="P:cell wall organization"/>
    <property type="evidence" value="ECO:0007669"/>
    <property type="project" value="UniProtKB-KW"/>
</dbReference>
<dbReference type="PANTHER" id="PTHR30474">
    <property type="entry name" value="CELL CYCLE PROTEIN"/>
    <property type="match status" value="1"/>
</dbReference>
<evidence type="ECO:0000256" key="14">
    <source>
        <dbReference type="ARBA" id="ARBA00032370"/>
    </source>
</evidence>
<feature type="transmembrane region" description="Helical" evidence="21">
    <location>
        <begin position="72"/>
        <end position="90"/>
    </location>
</feature>
<keyword evidence="9" id="KW-0573">Peptidoglycan synthesis</keyword>
<evidence type="ECO:0000313" key="23">
    <source>
        <dbReference type="Proteomes" id="UP000076335"/>
    </source>
</evidence>
<dbReference type="InterPro" id="IPR013437">
    <property type="entry name" value="FtsW"/>
</dbReference>
<keyword evidence="7 21" id="KW-0812">Transmembrane</keyword>
<comment type="catalytic activity">
    <reaction evidence="20">
        <text>[GlcNAc-(1-&gt;4)-Mur2Ac(oyl-L-Ala-gamma-D-Glu-L-Lys-D-Ala-D-Ala)](n)-di-trans,octa-cis-undecaprenyl diphosphate + beta-D-GlcNAc-(1-&gt;4)-Mur2Ac(oyl-L-Ala-gamma-D-Glu-L-Lys-D-Ala-D-Ala)-di-trans,octa-cis-undecaprenyl diphosphate = [GlcNAc-(1-&gt;4)-Mur2Ac(oyl-L-Ala-gamma-D-Glu-L-Lys-D-Ala-D-Ala)](n+1)-di-trans,octa-cis-undecaprenyl diphosphate + di-trans,octa-cis-undecaprenyl diphosphate + H(+)</text>
        <dbReference type="Rhea" id="RHEA:23708"/>
        <dbReference type="Rhea" id="RHEA-COMP:9602"/>
        <dbReference type="Rhea" id="RHEA-COMP:9603"/>
        <dbReference type="ChEBI" id="CHEBI:15378"/>
        <dbReference type="ChEBI" id="CHEBI:58405"/>
        <dbReference type="ChEBI" id="CHEBI:60033"/>
        <dbReference type="ChEBI" id="CHEBI:78435"/>
        <dbReference type="EC" id="2.4.99.28"/>
    </reaction>
</comment>
<keyword evidence="13" id="KW-0961">Cell wall biogenesis/degradation</keyword>
<keyword evidence="6" id="KW-0808">Transferase</keyword>
<evidence type="ECO:0000256" key="1">
    <source>
        <dbReference type="ARBA" id="ARBA00004651"/>
    </source>
</evidence>
<evidence type="ECO:0000256" key="2">
    <source>
        <dbReference type="ARBA" id="ARBA00004752"/>
    </source>
</evidence>
<dbReference type="GO" id="GO:0015648">
    <property type="term" value="F:lipid-linked peptidoglycan transporter activity"/>
    <property type="evidence" value="ECO:0007669"/>
    <property type="project" value="TreeGrafter"/>
</dbReference>
<comment type="caution">
    <text evidence="22">The sequence shown here is derived from an EMBL/GenBank/DDBJ whole genome shotgun (WGS) entry which is preliminary data.</text>
</comment>
<evidence type="ECO:0000256" key="7">
    <source>
        <dbReference type="ARBA" id="ARBA00022692"/>
    </source>
</evidence>
<sequence length="381" mass="41221">MKSLFGNSTNNNIAFSRADTSVLGIWWWTVDRWMLAAVILLMGIGALLVMSASPPVADRINVDSFHFVRRQFVFLGLAAICAFGISLLSIKWVRRLASIMFLGVICLLIITPFVGSEIKGAVRWIHLAGITLQPSEFLKPCFAVVVAWMFSEGRLNPNFPGYIVSCMLLATCIILLMIQPDFGQTVVVTAIWSTQIFLAGLPMVLVFGLGLGVVGLAVGAYLVLPHVQSRVDRFLDPASGDNYQIDRSMEAFMNGGLMGQGPGEGSVKNYLPDAHSDFIFAVAGEEFGLLFCVLVVGVFSFVIMRGLSRLMGERNLFVVLAVTGILVQFGLQAVINMASTLQLVPPKGMTLPFISYGGSATIGIAIGMGFVLALTRKRPGE</sequence>
<comment type="similarity">
    <text evidence="16">Belongs to the SEDS family. FtsW subfamily.</text>
</comment>